<feature type="domain" description="Fumarylacetoacetase N-terminal" evidence="13">
    <location>
        <begin position="11"/>
        <end position="104"/>
    </location>
</feature>
<dbReference type="NCBIfam" id="TIGR01266">
    <property type="entry name" value="fum_ac_acetase"/>
    <property type="match status" value="1"/>
</dbReference>
<keyword evidence="15" id="KW-1185">Reference proteome</keyword>
<dbReference type="InterPro" id="IPR036663">
    <property type="entry name" value="Fumarylacetoacetase_C_sf"/>
</dbReference>
<comment type="cofactor">
    <cofactor evidence="1">
        <name>Ca(2+)</name>
        <dbReference type="ChEBI" id="CHEBI:29108"/>
    </cofactor>
</comment>
<evidence type="ECO:0000256" key="9">
    <source>
        <dbReference type="ARBA" id="ARBA00022878"/>
    </source>
</evidence>
<keyword evidence="5" id="KW-0479">Metal-binding</keyword>
<evidence type="ECO:0000256" key="10">
    <source>
        <dbReference type="ARBA" id="ARBA00023232"/>
    </source>
</evidence>
<feature type="domain" description="Fumarylacetoacetase-like C-terminal" evidence="12">
    <location>
        <begin position="111"/>
        <end position="374"/>
    </location>
</feature>
<dbReference type="PANTHER" id="PTHR43069">
    <property type="entry name" value="FUMARYLACETOACETASE"/>
    <property type="match status" value="1"/>
</dbReference>
<evidence type="ECO:0000259" key="12">
    <source>
        <dbReference type="Pfam" id="PF01557"/>
    </source>
</evidence>
<dbReference type="Pfam" id="PF01557">
    <property type="entry name" value="FAA_hydrolase"/>
    <property type="match status" value="1"/>
</dbReference>
<keyword evidence="10" id="KW-0585">Phenylalanine catabolism</keyword>
<evidence type="ECO:0000256" key="1">
    <source>
        <dbReference type="ARBA" id="ARBA00001913"/>
    </source>
</evidence>
<name>A0ABV9RD94_9PSEU</name>
<dbReference type="GO" id="GO:0004334">
    <property type="term" value="F:fumarylacetoacetase activity"/>
    <property type="evidence" value="ECO:0007669"/>
    <property type="project" value="UniProtKB-EC"/>
</dbReference>
<sequence>MTTDDGWGLDNLPYGVFDSGDGRRLGVALGDEVIDVGALAAAHGSALVDVLDVPSLDPLLAGSPALWHRVREALTGWLGSPGWRTARSPRPLRHRRDAVTMHLPFTVGDYVDFYASEHHAANVGRILRPGSPPLAPNWKHLPVAYHGRAGSVVVSGTPVRRPNGQRRSDDGPPTFGPTERLDIEAEVGFVVGGHSGLGEPIPVGEAADHLFGVVLVNDWSARDVQAWEYVPLGPFLGKSFATSISAWVVPWAALEHARVAPPPRDVPLLPHLVDPGDAALDLALEVRLNGHVISRPPFRTTYWTAAQQLAHLTSNGAPTRPGDLVASGTVSGPGRDEYGSLLELSWGGREPLTLPDGSRRSFLADGDEVTITARAPGPGGRTIALGPVTGVVTPAG</sequence>
<evidence type="ECO:0000256" key="3">
    <source>
        <dbReference type="ARBA" id="ARBA00004782"/>
    </source>
</evidence>
<evidence type="ECO:0000256" key="5">
    <source>
        <dbReference type="ARBA" id="ARBA00022723"/>
    </source>
</evidence>
<keyword evidence="8" id="KW-0460">Magnesium</keyword>
<evidence type="ECO:0000256" key="7">
    <source>
        <dbReference type="ARBA" id="ARBA00022837"/>
    </source>
</evidence>
<dbReference type="Proteomes" id="UP001595909">
    <property type="component" value="Unassembled WGS sequence"/>
</dbReference>
<dbReference type="EMBL" id="JBHSIM010000009">
    <property type="protein sequence ID" value="MFC4831715.1"/>
    <property type="molecule type" value="Genomic_DNA"/>
</dbReference>
<dbReference type="InterPro" id="IPR015377">
    <property type="entry name" value="Fumarylacetoacetase_N"/>
</dbReference>
<comment type="caution">
    <text evidence="14">The sequence shown here is derived from an EMBL/GenBank/DDBJ whole genome shotgun (WGS) entry which is preliminary data.</text>
</comment>
<evidence type="ECO:0000256" key="4">
    <source>
        <dbReference type="ARBA" id="ARBA00012094"/>
    </source>
</evidence>
<organism evidence="14 15">
    <name type="scientific">Actinomycetospora chibensis</name>
    <dbReference type="NCBI Taxonomy" id="663606"/>
    <lineage>
        <taxon>Bacteria</taxon>
        <taxon>Bacillati</taxon>
        <taxon>Actinomycetota</taxon>
        <taxon>Actinomycetes</taxon>
        <taxon>Pseudonocardiales</taxon>
        <taxon>Pseudonocardiaceae</taxon>
        <taxon>Actinomycetospora</taxon>
    </lineage>
</organism>
<feature type="region of interest" description="Disordered" evidence="11">
    <location>
        <begin position="154"/>
        <end position="178"/>
    </location>
</feature>
<dbReference type="Pfam" id="PF09298">
    <property type="entry name" value="FAA_hydrolase_N"/>
    <property type="match status" value="1"/>
</dbReference>
<comment type="cofactor">
    <cofactor evidence="2">
        <name>Mg(2+)</name>
        <dbReference type="ChEBI" id="CHEBI:18420"/>
    </cofactor>
</comment>
<evidence type="ECO:0000259" key="13">
    <source>
        <dbReference type="Pfam" id="PF09298"/>
    </source>
</evidence>
<dbReference type="SUPFAM" id="SSF56529">
    <property type="entry name" value="FAH"/>
    <property type="match status" value="1"/>
</dbReference>
<dbReference type="PANTHER" id="PTHR43069:SF2">
    <property type="entry name" value="FUMARYLACETOACETASE"/>
    <property type="match status" value="1"/>
</dbReference>
<protein>
    <recommendedName>
        <fullName evidence="4">fumarylacetoacetase</fullName>
        <ecNumber evidence="4">3.7.1.2</ecNumber>
    </recommendedName>
</protein>
<dbReference type="InterPro" id="IPR005959">
    <property type="entry name" value="Fumarylacetoacetase"/>
</dbReference>
<proteinExistence type="predicted"/>
<reference evidence="15" key="1">
    <citation type="journal article" date="2019" name="Int. J. Syst. Evol. Microbiol.">
        <title>The Global Catalogue of Microorganisms (GCM) 10K type strain sequencing project: providing services to taxonomists for standard genome sequencing and annotation.</title>
        <authorList>
            <consortium name="The Broad Institute Genomics Platform"/>
            <consortium name="The Broad Institute Genome Sequencing Center for Infectious Disease"/>
            <person name="Wu L."/>
            <person name="Ma J."/>
        </authorList>
    </citation>
    <scope>NUCLEOTIDE SEQUENCE [LARGE SCALE GENOMIC DNA]</scope>
    <source>
        <strain evidence="15">CCUG 50347</strain>
    </source>
</reference>
<dbReference type="InterPro" id="IPR036462">
    <property type="entry name" value="Fumarylacetoacetase_N_sf"/>
</dbReference>
<accession>A0ABV9RD94</accession>
<dbReference type="EC" id="3.7.1.2" evidence="4"/>
<comment type="pathway">
    <text evidence="3">Amino-acid degradation; L-phenylalanine degradation; acetoacetate and fumarate from L-phenylalanine: step 6/6.</text>
</comment>
<evidence type="ECO:0000256" key="11">
    <source>
        <dbReference type="SAM" id="MobiDB-lite"/>
    </source>
</evidence>
<evidence type="ECO:0000256" key="8">
    <source>
        <dbReference type="ARBA" id="ARBA00022842"/>
    </source>
</evidence>
<dbReference type="Gene3D" id="3.90.850.10">
    <property type="entry name" value="Fumarylacetoacetase-like, C-terminal domain"/>
    <property type="match status" value="1"/>
</dbReference>
<dbReference type="Gene3D" id="2.30.30.230">
    <property type="entry name" value="Fumarylacetoacetase, N-terminal domain"/>
    <property type="match status" value="1"/>
</dbReference>
<evidence type="ECO:0000313" key="14">
    <source>
        <dbReference type="EMBL" id="MFC4831715.1"/>
    </source>
</evidence>
<keyword evidence="7" id="KW-0106">Calcium</keyword>
<gene>
    <name evidence="14" type="primary">fahA</name>
    <name evidence="14" type="ORF">ACFPEL_04770</name>
</gene>
<keyword evidence="9" id="KW-0828">Tyrosine catabolism</keyword>
<dbReference type="RefSeq" id="WP_274191429.1">
    <property type="nucleotide sequence ID" value="NZ_BAABHN010000009.1"/>
</dbReference>
<evidence type="ECO:0000256" key="2">
    <source>
        <dbReference type="ARBA" id="ARBA00001946"/>
    </source>
</evidence>
<dbReference type="SUPFAM" id="SSF63433">
    <property type="entry name" value="Fumarylacetoacetate hydrolase, FAH, N-terminal domain"/>
    <property type="match status" value="1"/>
</dbReference>
<keyword evidence="6 14" id="KW-0378">Hydrolase</keyword>
<dbReference type="InterPro" id="IPR011234">
    <property type="entry name" value="Fumarylacetoacetase-like_C"/>
</dbReference>
<evidence type="ECO:0000256" key="6">
    <source>
        <dbReference type="ARBA" id="ARBA00022801"/>
    </source>
</evidence>
<evidence type="ECO:0000313" key="15">
    <source>
        <dbReference type="Proteomes" id="UP001595909"/>
    </source>
</evidence>